<dbReference type="PANTHER" id="PTHR33751">
    <property type="entry name" value="CBB3-TYPE CYTOCHROME C OXIDASE SUBUNIT FIXP"/>
    <property type="match status" value="1"/>
</dbReference>
<dbReference type="InterPro" id="IPR050597">
    <property type="entry name" value="Cytochrome_c_Oxidase_Subunit"/>
</dbReference>
<evidence type="ECO:0000313" key="8">
    <source>
        <dbReference type="EMBL" id="MBC2605139.1"/>
    </source>
</evidence>
<evidence type="ECO:0000256" key="5">
    <source>
        <dbReference type="ARBA" id="ARBA00023004"/>
    </source>
</evidence>
<evidence type="ECO:0000256" key="3">
    <source>
        <dbReference type="ARBA" id="ARBA00022723"/>
    </source>
</evidence>
<dbReference type="PROSITE" id="PS51007">
    <property type="entry name" value="CYTC"/>
    <property type="match status" value="2"/>
</dbReference>
<dbReference type="InterPro" id="IPR036909">
    <property type="entry name" value="Cyt_c-like_dom_sf"/>
</dbReference>
<comment type="caution">
    <text evidence="8">The sequence shown here is derived from an EMBL/GenBank/DDBJ whole genome shotgun (WGS) entry which is preliminary data.</text>
</comment>
<evidence type="ECO:0000259" key="7">
    <source>
        <dbReference type="PROSITE" id="PS51007"/>
    </source>
</evidence>
<keyword evidence="4" id="KW-0249">Electron transport</keyword>
<proteinExistence type="predicted"/>
<keyword evidence="2 6" id="KW-0349">Heme</keyword>
<dbReference type="PANTHER" id="PTHR33751:SF9">
    <property type="entry name" value="CYTOCHROME C4"/>
    <property type="match status" value="1"/>
</dbReference>
<dbReference type="Proteomes" id="UP000526501">
    <property type="component" value="Unassembled WGS sequence"/>
</dbReference>
<feature type="domain" description="Cytochrome c" evidence="7">
    <location>
        <begin position="31"/>
        <end position="118"/>
    </location>
</feature>
<feature type="domain" description="Cytochrome c" evidence="7">
    <location>
        <begin position="129"/>
        <end position="216"/>
    </location>
</feature>
<dbReference type="RefSeq" id="WP_185659032.1">
    <property type="nucleotide sequence ID" value="NZ_CAWPOO010000006.1"/>
</dbReference>
<keyword evidence="9" id="KW-1185">Reference proteome</keyword>
<dbReference type="InterPro" id="IPR009056">
    <property type="entry name" value="Cyt_c-like_dom"/>
</dbReference>
<evidence type="ECO:0000313" key="9">
    <source>
        <dbReference type="Proteomes" id="UP000526501"/>
    </source>
</evidence>
<reference evidence="8 9" key="1">
    <citation type="submission" date="2020-07" db="EMBL/GenBank/DDBJ databases">
        <authorList>
            <person name="Feng X."/>
        </authorList>
    </citation>
    <scope>NUCLEOTIDE SEQUENCE [LARGE SCALE GENOMIC DNA]</scope>
    <source>
        <strain evidence="8 9">JCM23202</strain>
    </source>
</reference>
<accession>A0A7X1B495</accession>
<dbReference type="Pfam" id="PF00034">
    <property type="entry name" value="Cytochrom_C"/>
    <property type="match status" value="2"/>
</dbReference>
<dbReference type="SUPFAM" id="SSF46626">
    <property type="entry name" value="Cytochrome c"/>
    <property type="match status" value="2"/>
</dbReference>
<keyword evidence="1" id="KW-0813">Transport</keyword>
<evidence type="ECO:0000256" key="6">
    <source>
        <dbReference type="PROSITE-ProRule" id="PRU00433"/>
    </source>
</evidence>
<dbReference type="Gene3D" id="1.10.760.10">
    <property type="entry name" value="Cytochrome c-like domain"/>
    <property type="match status" value="2"/>
</dbReference>
<organism evidence="8 9">
    <name type="scientific">Pelagicoccus albus</name>
    <dbReference type="NCBI Taxonomy" id="415222"/>
    <lineage>
        <taxon>Bacteria</taxon>
        <taxon>Pseudomonadati</taxon>
        <taxon>Verrucomicrobiota</taxon>
        <taxon>Opitutia</taxon>
        <taxon>Puniceicoccales</taxon>
        <taxon>Pelagicoccaceae</taxon>
        <taxon>Pelagicoccus</taxon>
    </lineage>
</organism>
<gene>
    <name evidence="8" type="ORF">H5P27_03695</name>
</gene>
<protein>
    <submittedName>
        <fullName evidence="8">C-type cytochrome</fullName>
    </submittedName>
</protein>
<dbReference type="EMBL" id="JACHVC010000006">
    <property type="protein sequence ID" value="MBC2605139.1"/>
    <property type="molecule type" value="Genomic_DNA"/>
</dbReference>
<evidence type="ECO:0000256" key="4">
    <source>
        <dbReference type="ARBA" id="ARBA00022982"/>
    </source>
</evidence>
<evidence type="ECO:0000256" key="2">
    <source>
        <dbReference type="ARBA" id="ARBA00022617"/>
    </source>
</evidence>
<dbReference type="GO" id="GO:0046872">
    <property type="term" value="F:metal ion binding"/>
    <property type="evidence" value="ECO:0007669"/>
    <property type="project" value="UniProtKB-KW"/>
</dbReference>
<sequence>MKFDLSHLPKSVLRIGLAGAIASLFVATSSAQDERGKQLYANCVACHQADGSGMKLLNAPAISGLSEKYIAAQINKFKAGHRGGDPADATGMQMRPMSMLLTSEEDIAAVAKYVASLPSKPVEATLTGGNAETGKALYATCQACHGVDGAGNDLLNAPSLLNQYDWYLEAQIHKFKDGVRGGNPEDITGSQMRPMAMVLANDQAIKDVIAYIETLGK</sequence>
<name>A0A7X1B495_9BACT</name>
<keyword evidence="5 6" id="KW-0408">Iron</keyword>
<dbReference type="AlphaFoldDB" id="A0A7X1B495"/>
<keyword evidence="3 6" id="KW-0479">Metal-binding</keyword>
<evidence type="ECO:0000256" key="1">
    <source>
        <dbReference type="ARBA" id="ARBA00022448"/>
    </source>
</evidence>
<dbReference type="GO" id="GO:0009055">
    <property type="term" value="F:electron transfer activity"/>
    <property type="evidence" value="ECO:0007669"/>
    <property type="project" value="InterPro"/>
</dbReference>
<dbReference type="GO" id="GO:0020037">
    <property type="term" value="F:heme binding"/>
    <property type="evidence" value="ECO:0007669"/>
    <property type="project" value="InterPro"/>
</dbReference>